<proteinExistence type="predicted"/>
<keyword evidence="2" id="KW-1185">Reference proteome</keyword>
<evidence type="ECO:0000313" key="1">
    <source>
        <dbReference type="EMBL" id="PVD19478.1"/>
    </source>
</evidence>
<dbReference type="AlphaFoldDB" id="A0A2T7NE74"/>
<comment type="caution">
    <text evidence="1">The sequence shown here is derived from an EMBL/GenBank/DDBJ whole genome shotgun (WGS) entry which is preliminary data.</text>
</comment>
<organism evidence="1 2">
    <name type="scientific">Pomacea canaliculata</name>
    <name type="common">Golden apple snail</name>
    <dbReference type="NCBI Taxonomy" id="400727"/>
    <lineage>
        <taxon>Eukaryota</taxon>
        <taxon>Metazoa</taxon>
        <taxon>Spiralia</taxon>
        <taxon>Lophotrochozoa</taxon>
        <taxon>Mollusca</taxon>
        <taxon>Gastropoda</taxon>
        <taxon>Caenogastropoda</taxon>
        <taxon>Architaenioglossa</taxon>
        <taxon>Ampullarioidea</taxon>
        <taxon>Ampullariidae</taxon>
        <taxon>Pomacea</taxon>
    </lineage>
</organism>
<accession>A0A2T7NE74</accession>
<dbReference type="Proteomes" id="UP000245119">
    <property type="component" value="Linkage Group LG13"/>
</dbReference>
<dbReference type="EMBL" id="PZQS01000013">
    <property type="protein sequence ID" value="PVD19478.1"/>
    <property type="molecule type" value="Genomic_DNA"/>
</dbReference>
<protein>
    <submittedName>
        <fullName evidence="1">Uncharacterized protein</fullName>
    </submittedName>
</protein>
<sequence>MFACVFLHAVDFHSNIDSISISHTCLMFQVRSSNPFTPPGFERHSRFVLVEALAAASNRLEGFGSLSLPCCMSSSLPQCRGGCNTASPRPSQRVRVIQKALLPQKGLFLNLNKISLVFGTQSILCTYQDLLSSSVLSILLATTAALRLRCSLPLTRRRADIFNTSAEGFSYRSVPHSEGV</sequence>
<name>A0A2T7NE74_POMCA</name>
<gene>
    <name evidence="1" type="ORF">C0Q70_19967</name>
</gene>
<evidence type="ECO:0000313" key="2">
    <source>
        <dbReference type="Proteomes" id="UP000245119"/>
    </source>
</evidence>
<reference evidence="1 2" key="1">
    <citation type="submission" date="2018-04" db="EMBL/GenBank/DDBJ databases">
        <title>The genome of golden apple snail Pomacea canaliculata provides insight into stress tolerance and invasive adaptation.</title>
        <authorList>
            <person name="Liu C."/>
            <person name="Liu B."/>
            <person name="Ren Y."/>
            <person name="Zhang Y."/>
            <person name="Wang H."/>
            <person name="Li S."/>
            <person name="Jiang F."/>
            <person name="Yin L."/>
            <person name="Zhang G."/>
            <person name="Qian W."/>
            <person name="Fan W."/>
        </authorList>
    </citation>
    <scope>NUCLEOTIDE SEQUENCE [LARGE SCALE GENOMIC DNA]</scope>
    <source>
        <strain evidence="1">SZHN2017</strain>
        <tissue evidence="1">Muscle</tissue>
    </source>
</reference>